<keyword evidence="3" id="KW-1185">Reference proteome</keyword>
<reference evidence="2 3" key="1">
    <citation type="submission" date="2022-11" db="EMBL/GenBank/DDBJ databases">
        <title>Anaerobic phenanthrene biodegradation by a DNRA strain PheN6.</title>
        <authorList>
            <person name="Zhang Z."/>
        </authorList>
    </citation>
    <scope>NUCLEOTIDE SEQUENCE [LARGE SCALE GENOMIC DNA]</scope>
    <source>
        <strain evidence="2 3">PheN6</strain>
    </source>
</reference>
<dbReference type="Proteomes" id="UP001150259">
    <property type="component" value="Unassembled WGS sequence"/>
</dbReference>
<dbReference type="InterPro" id="IPR010996">
    <property type="entry name" value="HHH_MUS81"/>
</dbReference>
<dbReference type="PANTHER" id="PTHR36928:SF1">
    <property type="entry name" value="PHOSPHATASE YCDX-RELATED"/>
    <property type="match status" value="1"/>
</dbReference>
<organism evidence="2 3">
    <name type="scientific">Intrasporangium calvum</name>
    <dbReference type="NCBI Taxonomy" id="53358"/>
    <lineage>
        <taxon>Bacteria</taxon>
        <taxon>Bacillati</taxon>
        <taxon>Actinomycetota</taxon>
        <taxon>Actinomycetes</taxon>
        <taxon>Micrococcales</taxon>
        <taxon>Intrasporangiaceae</taxon>
        <taxon>Intrasporangium</taxon>
    </lineage>
</organism>
<comment type="caution">
    <text evidence="2">The sequence shown here is derived from an EMBL/GenBank/DDBJ whole genome shotgun (WGS) entry which is preliminary data.</text>
</comment>
<dbReference type="InterPro" id="IPR017078">
    <property type="entry name" value="UCP036978_PHPhdr"/>
</dbReference>
<dbReference type="InterPro" id="IPR004013">
    <property type="entry name" value="PHP_dom"/>
</dbReference>
<gene>
    <name evidence="2" type="ORF">OO014_12060</name>
</gene>
<protein>
    <submittedName>
        <fullName evidence="2">PHP domain-containing protein</fullName>
    </submittedName>
</protein>
<sequence>MEAPTAPQAPMSPQDALRRVGFLLERARESPYRVAAFRRAAEAIRLVPEEELRERAAAGTLKQIKGIGDSSAAIIGQALRGVVPAYLATLEEQHGAPLSWDGAELYAAVVGDLHVHSNWSDGGSPIDEMVLTAVELGQDWMALTDHSPRLTIANGLSRERLAQQLTHVDAINATLAGTFRLLKGIEVDIHLDGTLDQDPDMLDQLDVVTASVHSKLRQPAYEMTARMLAAVRNPRTNVLGHCTGRLVTGGRGKRPESQFDAEKVFRACLEHDVAVEINSRPERQDPPDELIELARDLGCLFSINSDAHAPGQLDMKLLGCERAERHGIPAERIVTTWPVEDVVAWAKG</sequence>
<name>A0ABT5GJC5_9MICO</name>
<feature type="domain" description="Polymerase/histidinol phosphatase N-terminal" evidence="1">
    <location>
        <begin position="111"/>
        <end position="191"/>
    </location>
</feature>
<dbReference type="SMART" id="SM00481">
    <property type="entry name" value="POLIIIAc"/>
    <property type="match status" value="1"/>
</dbReference>
<dbReference type="SUPFAM" id="SSF47802">
    <property type="entry name" value="DNA polymerase beta, N-terminal domain-like"/>
    <property type="match status" value="1"/>
</dbReference>
<dbReference type="CDD" id="cd07436">
    <property type="entry name" value="PHP_PolX"/>
    <property type="match status" value="1"/>
</dbReference>
<dbReference type="InterPro" id="IPR050243">
    <property type="entry name" value="PHP_phosphatase"/>
</dbReference>
<dbReference type="RefSeq" id="WP_272462569.1">
    <property type="nucleotide sequence ID" value="NZ_JAPFQL010000048.1"/>
</dbReference>
<dbReference type="InterPro" id="IPR016195">
    <property type="entry name" value="Pol/histidinol_Pase-like"/>
</dbReference>
<evidence type="ECO:0000259" key="1">
    <source>
        <dbReference type="SMART" id="SM00481"/>
    </source>
</evidence>
<evidence type="ECO:0000313" key="2">
    <source>
        <dbReference type="EMBL" id="MDC5697995.1"/>
    </source>
</evidence>
<dbReference type="SUPFAM" id="SSF89550">
    <property type="entry name" value="PHP domain-like"/>
    <property type="match status" value="1"/>
</dbReference>
<dbReference type="Gene3D" id="3.20.20.140">
    <property type="entry name" value="Metal-dependent hydrolases"/>
    <property type="match status" value="1"/>
</dbReference>
<dbReference type="EMBL" id="JAPFQL010000048">
    <property type="protein sequence ID" value="MDC5697995.1"/>
    <property type="molecule type" value="Genomic_DNA"/>
</dbReference>
<dbReference type="NCBIfam" id="NF005928">
    <property type="entry name" value="PRK07945.1"/>
    <property type="match status" value="1"/>
</dbReference>
<evidence type="ECO:0000313" key="3">
    <source>
        <dbReference type="Proteomes" id="UP001150259"/>
    </source>
</evidence>
<dbReference type="InterPro" id="IPR047967">
    <property type="entry name" value="PolX_PHP"/>
</dbReference>
<dbReference type="Pfam" id="PF02811">
    <property type="entry name" value="PHP"/>
    <property type="match status" value="1"/>
</dbReference>
<dbReference type="Pfam" id="PF14716">
    <property type="entry name" value="HHH_8"/>
    <property type="match status" value="1"/>
</dbReference>
<dbReference type="Gene3D" id="1.10.150.110">
    <property type="entry name" value="DNA polymerase beta, N-terminal domain-like"/>
    <property type="match status" value="1"/>
</dbReference>
<proteinExistence type="predicted"/>
<dbReference type="InterPro" id="IPR027421">
    <property type="entry name" value="DNA_pol_lamdba_lyase_dom_sf"/>
</dbReference>
<dbReference type="PANTHER" id="PTHR36928">
    <property type="entry name" value="PHOSPHATASE YCDX-RELATED"/>
    <property type="match status" value="1"/>
</dbReference>
<accession>A0ABT5GJC5</accession>
<dbReference type="InterPro" id="IPR003141">
    <property type="entry name" value="Pol/His_phosphatase_N"/>
</dbReference>
<dbReference type="PIRSF" id="PIRSF036978">
    <property type="entry name" value="UCP036978_PHPhdr"/>
    <property type="match status" value="1"/>
</dbReference>